<feature type="chain" id="PRO_5020438563" description="Transporter" evidence="1">
    <location>
        <begin position="32"/>
        <end position="272"/>
    </location>
</feature>
<reference evidence="2 3" key="1">
    <citation type="submission" date="2018-12" db="EMBL/GenBank/DDBJ databases">
        <authorList>
            <person name="Grouzdev D.S."/>
            <person name="Krutkina M.S."/>
        </authorList>
    </citation>
    <scope>NUCLEOTIDE SEQUENCE [LARGE SCALE GENOMIC DNA]</scope>
    <source>
        <strain evidence="2 3">RmlP026</strain>
    </source>
</reference>
<dbReference type="EMBL" id="QYBB01000004">
    <property type="protein sequence ID" value="RYC32972.1"/>
    <property type="molecule type" value="Genomic_DNA"/>
</dbReference>
<evidence type="ECO:0000256" key="1">
    <source>
        <dbReference type="SAM" id="SignalP"/>
    </source>
</evidence>
<proteinExistence type="predicted"/>
<evidence type="ECO:0000313" key="2">
    <source>
        <dbReference type="EMBL" id="RYC32972.1"/>
    </source>
</evidence>
<dbReference type="RefSeq" id="WP_129224445.1">
    <property type="nucleotide sequence ID" value="NZ_QYBB01000004.1"/>
</dbReference>
<feature type="signal peptide" evidence="1">
    <location>
        <begin position="1"/>
        <end position="31"/>
    </location>
</feature>
<comment type="caution">
    <text evidence="2">The sequence shown here is derived from an EMBL/GenBank/DDBJ whole genome shotgun (WGS) entry which is preliminary data.</text>
</comment>
<organism evidence="2 3">
    <name type="scientific">Lichenibacterium minor</name>
    <dbReference type="NCBI Taxonomy" id="2316528"/>
    <lineage>
        <taxon>Bacteria</taxon>
        <taxon>Pseudomonadati</taxon>
        <taxon>Pseudomonadota</taxon>
        <taxon>Alphaproteobacteria</taxon>
        <taxon>Hyphomicrobiales</taxon>
        <taxon>Lichenihabitantaceae</taxon>
        <taxon>Lichenibacterium</taxon>
    </lineage>
</organism>
<reference evidence="2 3" key="2">
    <citation type="submission" date="2019-02" db="EMBL/GenBank/DDBJ databases">
        <title>'Lichenibacterium ramalinii' gen. nov. sp. nov., 'Lichenibacterium minor' gen. nov. sp. nov.</title>
        <authorList>
            <person name="Pankratov T."/>
        </authorList>
    </citation>
    <scope>NUCLEOTIDE SEQUENCE [LARGE SCALE GENOMIC DNA]</scope>
    <source>
        <strain evidence="2 3">RmlP026</strain>
    </source>
</reference>
<evidence type="ECO:0008006" key="4">
    <source>
        <dbReference type="Google" id="ProtNLM"/>
    </source>
</evidence>
<accession>A0A4Q2U962</accession>
<sequence>MTATAPRRPHRACVGLLFGLGWLASAGPSAAGAWNRRAGEGLAIIDYTLGSGTDYFDGGGHLAPARHYAKSELAAYLEYGATDALTLVARPSLDDVHVGAPGAGVYRGFGSSAVGAQWQALVFGPAVLALQGTFAIPGSTSRSDPAVVGNTAREGDLRVLAGVGLPVLFRPFIDLQGSYRIRSGGAAAQWHGDATFGFYPTDKLLILLQSFSTVPTGPGDARLPSFRATRLELKGVYALTEAWAVQLGAFTTARGRDALRERGFTTGVWWFF</sequence>
<evidence type="ECO:0000313" key="3">
    <source>
        <dbReference type="Proteomes" id="UP000290759"/>
    </source>
</evidence>
<keyword evidence="1" id="KW-0732">Signal</keyword>
<dbReference type="AlphaFoldDB" id="A0A4Q2U962"/>
<dbReference type="Proteomes" id="UP000290759">
    <property type="component" value="Unassembled WGS sequence"/>
</dbReference>
<name>A0A4Q2U962_9HYPH</name>
<protein>
    <recommendedName>
        <fullName evidence="4">Transporter</fullName>
    </recommendedName>
</protein>
<dbReference type="OrthoDB" id="7627828at2"/>
<gene>
    <name evidence="2" type="ORF">D3273_05800</name>
</gene>
<keyword evidence="3" id="KW-1185">Reference proteome</keyword>